<name>A0A1I7ZK72_9BILA</name>
<sequence>MVLLALWIFWTFPALVFSKSYEGYEYCDLQRYRTNFFHAVSCLGIARVLMNHKDIDAMNDSIDKLLEHLVERRGSDPCLTVKTFVFDKDDTKLLVLRYDKNGGPMSYFIYDRPKSILEDLLPFSSVQWKPLGLRGFSMDQFNKMSQKERKAKNAICDPEMSVFANNAKTLAFFGKEVALDGKEVAYDRVYPLKDSCDSNGRCKPMCYANETQEVRVDSRLGNRVSVRTAASI</sequence>
<accession>A0A1I7ZK72</accession>
<keyword evidence="2" id="KW-1185">Reference proteome</keyword>
<proteinExistence type="predicted"/>
<keyword evidence="1" id="KW-0732">Signal</keyword>
<protein>
    <submittedName>
        <fullName evidence="3">Secreted protein</fullName>
    </submittedName>
</protein>
<feature type="chain" id="PRO_5009313572" evidence="1">
    <location>
        <begin position="19"/>
        <end position="232"/>
    </location>
</feature>
<dbReference type="Proteomes" id="UP000095287">
    <property type="component" value="Unplaced"/>
</dbReference>
<feature type="signal peptide" evidence="1">
    <location>
        <begin position="1"/>
        <end position="18"/>
    </location>
</feature>
<organism evidence="2 3">
    <name type="scientific">Steinernema glaseri</name>
    <dbReference type="NCBI Taxonomy" id="37863"/>
    <lineage>
        <taxon>Eukaryota</taxon>
        <taxon>Metazoa</taxon>
        <taxon>Ecdysozoa</taxon>
        <taxon>Nematoda</taxon>
        <taxon>Chromadorea</taxon>
        <taxon>Rhabditida</taxon>
        <taxon>Tylenchina</taxon>
        <taxon>Panagrolaimomorpha</taxon>
        <taxon>Strongyloidoidea</taxon>
        <taxon>Steinernematidae</taxon>
        <taxon>Steinernema</taxon>
    </lineage>
</organism>
<evidence type="ECO:0000313" key="2">
    <source>
        <dbReference type="Proteomes" id="UP000095287"/>
    </source>
</evidence>
<dbReference type="WBParaSite" id="L893_g27364.t1">
    <property type="protein sequence ID" value="L893_g27364.t1"/>
    <property type="gene ID" value="L893_g27364"/>
</dbReference>
<evidence type="ECO:0000313" key="3">
    <source>
        <dbReference type="WBParaSite" id="L893_g27364.t1"/>
    </source>
</evidence>
<reference evidence="3" key="1">
    <citation type="submission" date="2016-11" db="UniProtKB">
        <authorList>
            <consortium name="WormBaseParasite"/>
        </authorList>
    </citation>
    <scope>IDENTIFICATION</scope>
</reference>
<evidence type="ECO:0000256" key="1">
    <source>
        <dbReference type="SAM" id="SignalP"/>
    </source>
</evidence>
<dbReference type="AlphaFoldDB" id="A0A1I7ZK72"/>